<protein>
    <submittedName>
        <fullName evidence="2">Uncharacterized protein</fullName>
    </submittedName>
</protein>
<reference evidence="2" key="2">
    <citation type="journal article" date="2014" name="BMC Genomics">
        <title>A genomic perspective to assessing quality of mass-reared SIT flies used in Mediterranean fruit fly (Ceratitis capitata) eradication in California.</title>
        <authorList>
            <person name="Calla B."/>
            <person name="Hall B."/>
            <person name="Hou S."/>
            <person name="Geib S.M."/>
        </authorList>
    </citation>
    <scope>NUCLEOTIDE SEQUENCE</scope>
</reference>
<feature type="region of interest" description="Disordered" evidence="1">
    <location>
        <begin position="163"/>
        <end position="185"/>
    </location>
</feature>
<dbReference type="EMBL" id="GAMC01016057">
    <property type="protein sequence ID" value="JAB90498.1"/>
    <property type="molecule type" value="mRNA"/>
</dbReference>
<feature type="non-terminal residue" evidence="2">
    <location>
        <position position="185"/>
    </location>
</feature>
<feature type="compositionally biased region" description="Low complexity" evidence="1">
    <location>
        <begin position="171"/>
        <end position="185"/>
    </location>
</feature>
<proteinExistence type="evidence at transcript level"/>
<evidence type="ECO:0000313" key="2">
    <source>
        <dbReference type="EMBL" id="JAB90498.1"/>
    </source>
</evidence>
<name>W8B096_CERCA</name>
<feature type="compositionally biased region" description="Low complexity" evidence="1">
    <location>
        <begin position="1"/>
        <end position="39"/>
    </location>
</feature>
<organism evidence="2">
    <name type="scientific">Ceratitis capitata</name>
    <name type="common">Mediterranean fruit fly</name>
    <name type="synonym">Tephritis capitata</name>
    <dbReference type="NCBI Taxonomy" id="7213"/>
    <lineage>
        <taxon>Eukaryota</taxon>
        <taxon>Metazoa</taxon>
        <taxon>Ecdysozoa</taxon>
        <taxon>Arthropoda</taxon>
        <taxon>Hexapoda</taxon>
        <taxon>Insecta</taxon>
        <taxon>Pterygota</taxon>
        <taxon>Neoptera</taxon>
        <taxon>Endopterygota</taxon>
        <taxon>Diptera</taxon>
        <taxon>Brachycera</taxon>
        <taxon>Muscomorpha</taxon>
        <taxon>Tephritoidea</taxon>
        <taxon>Tephritidae</taxon>
        <taxon>Ceratitis</taxon>
        <taxon>Ceratitis</taxon>
    </lineage>
</organism>
<feature type="region of interest" description="Disordered" evidence="1">
    <location>
        <begin position="1"/>
        <end position="44"/>
    </location>
</feature>
<dbReference type="OrthoDB" id="5062115at2759"/>
<accession>W8B096</accession>
<dbReference type="AlphaFoldDB" id="W8B096"/>
<evidence type="ECO:0000256" key="1">
    <source>
        <dbReference type="SAM" id="MobiDB-lite"/>
    </source>
</evidence>
<feature type="non-terminal residue" evidence="2">
    <location>
        <position position="1"/>
    </location>
</feature>
<reference evidence="2" key="1">
    <citation type="submission" date="2013-07" db="EMBL/GenBank/DDBJ databases">
        <authorList>
            <person name="Geib S."/>
        </authorList>
    </citation>
    <scope>NUCLEOTIDE SEQUENCE</scope>
</reference>
<sequence>SNNNNNSTQLQQQQQQTQQQLPHQQCTNTTNATNSNMSTDEVEQHCGSRYNSTVVGGAACNSGESNCSHAAAASVEGVCRNHSTASSTTTTAHRRGHRRQESMYQMTGLYSETNTSGDDSSVDAATNDSHANNMAELDNCNATAAPGINSNVSSRAACNCHSQHYHHPSTHQHNQNLHHPQQQQQ</sequence>